<keyword evidence="3" id="KW-1185">Reference proteome</keyword>
<name>A0A811UMS8_CERCA</name>
<dbReference type="Proteomes" id="UP000606786">
    <property type="component" value="Unassembled WGS sequence"/>
</dbReference>
<accession>A0A811UMS8</accession>
<evidence type="ECO:0000313" key="3">
    <source>
        <dbReference type="Proteomes" id="UP000606786"/>
    </source>
</evidence>
<evidence type="ECO:0000256" key="1">
    <source>
        <dbReference type="SAM" id="SignalP"/>
    </source>
</evidence>
<sequence>MNSSAIKVSVAGVVCFLALCCRVQIGVGLEFCNTSLEGGLWQQKPKQQQQQQQHIFDAL</sequence>
<dbReference type="EMBL" id="CAJHJT010000012">
    <property type="protein sequence ID" value="CAD7000512.1"/>
    <property type="molecule type" value="Genomic_DNA"/>
</dbReference>
<gene>
    <name evidence="2" type="ORF">CCAP1982_LOCUS8990</name>
</gene>
<organism evidence="2 3">
    <name type="scientific">Ceratitis capitata</name>
    <name type="common">Mediterranean fruit fly</name>
    <name type="synonym">Tephritis capitata</name>
    <dbReference type="NCBI Taxonomy" id="7213"/>
    <lineage>
        <taxon>Eukaryota</taxon>
        <taxon>Metazoa</taxon>
        <taxon>Ecdysozoa</taxon>
        <taxon>Arthropoda</taxon>
        <taxon>Hexapoda</taxon>
        <taxon>Insecta</taxon>
        <taxon>Pterygota</taxon>
        <taxon>Neoptera</taxon>
        <taxon>Endopterygota</taxon>
        <taxon>Diptera</taxon>
        <taxon>Brachycera</taxon>
        <taxon>Muscomorpha</taxon>
        <taxon>Tephritoidea</taxon>
        <taxon>Tephritidae</taxon>
        <taxon>Ceratitis</taxon>
        <taxon>Ceratitis</taxon>
    </lineage>
</organism>
<comment type="caution">
    <text evidence="2">The sequence shown here is derived from an EMBL/GenBank/DDBJ whole genome shotgun (WGS) entry which is preliminary data.</text>
</comment>
<proteinExistence type="predicted"/>
<feature type="chain" id="PRO_5032455826" evidence="1">
    <location>
        <begin position="29"/>
        <end position="59"/>
    </location>
</feature>
<protein>
    <submittedName>
        <fullName evidence="2">(Mediterranean fruit fly) hypothetical protein</fullName>
    </submittedName>
</protein>
<dbReference type="AlphaFoldDB" id="A0A811UMS8"/>
<feature type="signal peptide" evidence="1">
    <location>
        <begin position="1"/>
        <end position="28"/>
    </location>
</feature>
<keyword evidence="1" id="KW-0732">Signal</keyword>
<reference evidence="2" key="1">
    <citation type="submission" date="2020-11" db="EMBL/GenBank/DDBJ databases">
        <authorList>
            <person name="Whitehead M."/>
        </authorList>
    </citation>
    <scope>NUCLEOTIDE SEQUENCE</scope>
    <source>
        <strain evidence="2">EGII</strain>
    </source>
</reference>
<evidence type="ECO:0000313" key="2">
    <source>
        <dbReference type="EMBL" id="CAD7000512.1"/>
    </source>
</evidence>